<dbReference type="GO" id="GO:0003924">
    <property type="term" value="F:GTPase activity"/>
    <property type="evidence" value="ECO:0007669"/>
    <property type="project" value="InterPro"/>
</dbReference>
<dbReference type="GO" id="GO:0005525">
    <property type="term" value="F:GTP binding"/>
    <property type="evidence" value="ECO:0007669"/>
    <property type="project" value="UniProtKB-KW"/>
</dbReference>
<dbReference type="SMART" id="SM00173">
    <property type="entry name" value="RAS"/>
    <property type="match status" value="1"/>
</dbReference>
<dbReference type="SMART" id="SM00174">
    <property type="entry name" value="RHO"/>
    <property type="match status" value="1"/>
</dbReference>
<dbReference type="SMART" id="SM00175">
    <property type="entry name" value="RAB"/>
    <property type="match status" value="1"/>
</dbReference>
<reference evidence="4" key="1">
    <citation type="submission" date="2009-03" db="EMBL/GenBank/DDBJ databases">
        <title>Caligus clemensi ESTs and full-length cDNAs.</title>
        <authorList>
            <person name="Yasuike M."/>
            <person name="von Schalburg K."/>
            <person name="Cooper G."/>
            <person name="Leong J."/>
            <person name="Jones S.R.M."/>
            <person name="Koop B.F."/>
        </authorList>
    </citation>
    <scope>NUCLEOTIDE SEQUENCE</scope>
    <source>
        <tissue evidence="4">Whole</tissue>
    </source>
</reference>
<dbReference type="InterPro" id="IPR005225">
    <property type="entry name" value="Small_GTP-bd"/>
</dbReference>
<dbReference type="PRINTS" id="PR00449">
    <property type="entry name" value="RASTRNSFRMNG"/>
</dbReference>
<dbReference type="GO" id="GO:0090385">
    <property type="term" value="P:phagosome-lysosome fusion"/>
    <property type="evidence" value="ECO:0007669"/>
    <property type="project" value="TreeGrafter"/>
</dbReference>
<name>C1C0L7_CALCM</name>
<sequence length="314" mass="35665">MFLFRRSSYGISSESRLYKVLVIGDVNAGKSAYIRRYTEGNFSEDYLATVGVDFHLKVLHLLRGLEIRLQLWDIAGQERFSKMTRAYFKGSVGALIMYDSTNLGSFRAVQKWKKELDATCSLPEGQNIPAMLISTKNDLPPCENIPQGSEMSDFLEENGFIPRWFQTSSKTGEYVQESIDFMIKLFLRIDSWSAPFNFSSAFEGCHGSYKELMPPEDATEEGEGAKALIPVGALSAPASTSRSSRKKVVFYNCSDCEEEDRPKDAHEVVVRKMALRNYMKRTEMRRGELLNIRDDEGSGFIAQSRRQSRKHCNC</sequence>
<dbReference type="Gene3D" id="3.40.50.300">
    <property type="entry name" value="P-loop containing nucleotide triphosphate hydrolases"/>
    <property type="match status" value="1"/>
</dbReference>
<accession>C1C0L7</accession>
<dbReference type="NCBIfam" id="TIGR00231">
    <property type="entry name" value="small_GTP"/>
    <property type="match status" value="1"/>
</dbReference>
<keyword evidence="3" id="KW-0342">GTP-binding</keyword>
<keyword evidence="2" id="KW-0547">Nucleotide-binding</keyword>
<dbReference type="PROSITE" id="PS51421">
    <property type="entry name" value="RAS"/>
    <property type="match status" value="1"/>
</dbReference>
<dbReference type="PANTHER" id="PTHR47981:SF39">
    <property type="entry name" value="RAS-RELATED PROTEIN RAB"/>
    <property type="match status" value="1"/>
</dbReference>
<dbReference type="InterPro" id="IPR027417">
    <property type="entry name" value="P-loop_NTPase"/>
</dbReference>
<evidence type="ECO:0000256" key="1">
    <source>
        <dbReference type="ARBA" id="ARBA00006270"/>
    </source>
</evidence>
<dbReference type="SMART" id="SM00176">
    <property type="entry name" value="RAN"/>
    <property type="match status" value="1"/>
</dbReference>
<proteinExistence type="evidence at transcript level"/>
<dbReference type="FunFam" id="3.40.50.300:FF:001447">
    <property type="entry name" value="Ras-related protein Rab-1B"/>
    <property type="match status" value="1"/>
</dbReference>
<comment type="similarity">
    <text evidence="1">Belongs to the small GTPase superfamily. Rab family.</text>
</comment>
<dbReference type="Pfam" id="PF00071">
    <property type="entry name" value="Ras"/>
    <property type="match status" value="1"/>
</dbReference>
<dbReference type="EMBL" id="BT080396">
    <property type="protein sequence ID" value="ACO14820.1"/>
    <property type="molecule type" value="mRNA"/>
</dbReference>
<dbReference type="InterPro" id="IPR001806">
    <property type="entry name" value="Small_GTPase"/>
</dbReference>
<dbReference type="GO" id="GO:0005764">
    <property type="term" value="C:lysosome"/>
    <property type="evidence" value="ECO:0007669"/>
    <property type="project" value="TreeGrafter"/>
</dbReference>
<dbReference type="GO" id="GO:0005770">
    <property type="term" value="C:late endosome"/>
    <property type="evidence" value="ECO:0007669"/>
    <property type="project" value="TreeGrafter"/>
</dbReference>
<dbReference type="PROSITE" id="PS51419">
    <property type="entry name" value="RAB"/>
    <property type="match status" value="1"/>
</dbReference>
<evidence type="ECO:0000256" key="3">
    <source>
        <dbReference type="ARBA" id="ARBA00023134"/>
    </source>
</evidence>
<organism evidence="4">
    <name type="scientific">Caligus clemensi</name>
    <name type="common">Sea louse</name>
    <dbReference type="NCBI Taxonomy" id="344056"/>
    <lineage>
        <taxon>Eukaryota</taxon>
        <taxon>Metazoa</taxon>
        <taxon>Ecdysozoa</taxon>
        <taxon>Arthropoda</taxon>
        <taxon>Crustacea</taxon>
        <taxon>Multicrustacea</taxon>
        <taxon>Hexanauplia</taxon>
        <taxon>Copepoda</taxon>
        <taxon>Siphonostomatoida</taxon>
        <taxon>Caligidae</taxon>
        <taxon>Caligus</taxon>
    </lineage>
</organism>
<dbReference type="PANTHER" id="PTHR47981">
    <property type="entry name" value="RAB FAMILY"/>
    <property type="match status" value="1"/>
</dbReference>
<protein>
    <submittedName>
        <fullName evidence="4">Ras-related protein Rab-38</fullName>
    </submittedName>
</protein>
<dbReference type="GO" id="GO:0045335">
    <property type="term" value="C:phagocytic vesicle"/>
    <property type="evidence" value="ECO:0007669"/>
    <property type="project" value="TreeGrafter"/>
</dbReference>
<dbReference type="SUPFAM" id="SSF52540">
    <property type="entry name" value="P-loop containing nucleoside triphosphate hydrolases"/>
    <property type="match status" value="1"/>
</dbReference>
<evidence type="ECO:0000313" key="4">
    <source>
        <dbReference type="EMBL" id="ACO14820.1"/>
    </source>
</evidence>
<dbReference type="AlphaFoldDB" id="C1C0L7"/>
<evidence type="ECO:0000256" key="2">
    <source>
        <dbReference type="ARBA" id="ARBA00022741"/>
    </source>
</evidence>
<gene>
    <name evidence="4" type="primary">RAB38</name>
</gene>
<dbReference type="GO" id="GO:0008333">
    <property type="term" value="P:endosome to lysosome transport"/>
    <property type="evidence" value="ECO:0007669"/>
    <property type="project" value="TreeGrafter"/>
</dbReference>